<reference evidence="1 2" key="1">
    <citation type="journal article" date="2015" name="Proc. Natl. Acad. Sci. U.S.A.">
        <title>The resurrection genome of Boea hygrometrica: A blueprint for survival of dehydration.</title>
        <authorList>
            <person name="Xiao L."/>
            <person name="Yang G."/>
            <person name="Zhang L."/>
            <person name="Yang X."/>
            <person name="Zhao S."/>
            <person name="Ji Z."/>
            <person name="Zhou Q."/>
            <person name="Hu M."/>
            <person name="Wang Y."/>
            <person name="Chen M."/>
            <person name="Xu Y."/>
            <person name="Jin H."/>
            <person name="Xiao X."/>
            <person name="Hu G."/>
            <person name="Bao F."/>
            <person name="Hu Y."/>
            <person name="Wan P."/>
            <person name="Li L."/>
            <person name="Deng X."/>
            <person name="Kuang T."/>
            <person name="Xiang C."/>
            <person name="Zhu J.K."/>
            <person name="Oliver M.J."/>
            <person name="He Y."/>
        </authorList>
    </citation>
    <scope>NUCLEOTIDE SEQUENCE [LARGE SCALE GENOMIC DNA]</scope>
    <source>
        <strain evidence="2">cv. XS01</strain>
    </source>
</reference>
<keyword evidence="2" id="KW-1185">Reference proteome</keyword>
<sequence>MAANLLLLSARSSRLMADRCWPFTRTGCAIPEHQDAAVRRSWRAMIIAAAHVDARWLADHCALFCALMRDMHGGGGRRPATISVRLLRRLNFASRFCSGLSRAAREVFGPMFDIGPILVDFEFCRPATISVRLLRRLNFASRFCSGLSRAAREVFGPMFDIGPILVDFEF</sequence>
<name>A0A2Z7BNF9_9LAMI</name>
<dbReference type="AlphaFoldDB" id="A0A2Z7BNF9"/>
<dbReference type="Proteomes" id="UP000250235">
    <property type="component" value="Unassembled WGS sequence"/>
</dbReference>
<evidence type="ECO:0000313" key="1">
    <source>
        <dbReference type="EMBL" id="KZV33638.1"/>
    </source>
</evidence>
<proteinExistence type="predicted"/>
<gene>
    <name evidence="1" type="ORF">F511_12337</name>
</gene>
<evidence type="ECO:0000313" key="2">
    <source>
        <dbReference type="Proteomes" id="UP000250235"/>
    </source>
</evidence>
<dbReference type="EMBL" id="KV005707">
    <property type="protein sequence ID" value="KZV33638.1"/>
    <property type="molecule type" value="Genomic_DNA"/>
</dbReference>
<organism evidence="1 2">
    <name type="scientific">Dorcoceras hygrometricum</name>
    <dbReference type="NCBI Taxonomy" id="472368"/>
    <lineage>
        <taxon>Eukaryota</taxon>
        <taxon>Viridiplantae</taxon>
        <taxon>Streptophyta</taxon>
        <taxon>Embryophyta</taxon>
        <taxon>Tracheophyta</taxon>
        <taxon>Spermatophyta</taxon>
        <taxon>Magnoliopsida</taxon>
        <taxon>eudicotyledons</taxon>
        <taxon>Gunneridae</taxon>
        <taxon>Pentapetalae</taxon>
        <taxon>asterids</taxon>
        <taxon>lamiids</taxon>
        <taxon>Lamiales</taxon>
        <taxon>Gesneriaceae</taxon>
        <taxon>Didymocarpoideae</taxon>
        <taxon>Trichosporeae</taxon>
        <taxon>Loxocarpinae</taxon>
        <taxon>Dorcoceras</taxon>
    </lineage>
</organism>
<protein>
    <submittedName>
        <fullName evidence="1">Uncharacterized protein</fullName>
    </submittedName>
</protein>
<accession>A0A2Z7BNF9</accession>